<organism evidence="7 8">
    <name type="scientific">Shuttleworthella satelles DSM 14600</name>
    <dbReference type="NCBI Taxonomy" id="626523"/>
    <lineage>
        <taxon>Bacteria</taxon>
        <taxon>Bacillati</taxon>
        <taxon>Bacillota</taxon>
        <taxon>Clostridia</taxon>
        <taxon>Lachnospirales</taxon>
        <taxon>Lachnospiraceae</taxon>
        <taxon>Shuttleworthella</taxon>
    </lineage>
</organism>
<dbReference type="EMBL" id="ACIP02000002">
    <property type="protein sequence ID" value="EEP28328.1"/>
    <property type="molecule type" value="Genomic_DNA"/>
</dbReference>
<dbReference type="Proteomes" id="UP000003494">
    <property type="component" value="Unassembled WGS sequence"/>
</dbReference>
<protein>
    <recommendedName>
        <fullName evidence="6">Ribosomal RNA large subunit methyltransferase H</fullName>
        <ecNumber evidence="6">2.1.1.177</ecNumber>
    </recommendedName>
    <alternativeName>
        <fullName evidence="6">23S rRNA (pseudouridine1915-N3)-methyltransferase</fullName>
    </alternativeName>
    <alternativeName>
        <fullName evidence="6">23S rRNA m3Psi1915 methyltransferase</fullName>
    </alternativeName>
    <alternativeName>
        <fullName evidence="6">rRNA (pseudouridine-N3-)-methyltransferase RlmH</fullName>
    </alternativeName>
</protein>
<dbReference type="NCBIfam" id="TIGR00246">
    <property type="entry name" value="tRNA_RlmH_YbeA"/>
    <property type="match status" value="1"/>
</dbReference>
<dbReference type="NCBIfam" id="NF000985">
    <property type="entry name" value="PRK00103.1-3"/>
    <property type="match status" value="1"/>
</dbReference>
<dbReference type="InterPro" id="IPR003742">
    <property type="entry name" value="RlmH-like"/>
</dbReference>
<dbReference type="PIRSF" id="PIRSF004505">
    <property type="entry name" value="MT_bac"/>
    <property type="match status" value="1"/>
</dbReference>
<dbReference type="InterPro" id="IPR029026">
    <property type="entry name" value="tRNA_m1G_MTases_N"/>
</dbReference>
<dbReference type="SUPFAM" id="SSF75217">
    <property type="entry name" value="alpha/beta knot"/>
    <property type="match status" value="1"/>
</dbReference>
<keyword evidence="1 6" id="KW-0698">rRNA processing</keyword>
<dbReference type="GO" id="GO:0070038">
    <property type="term" value="F:rRNA (pseudouridine-N3-)-methyltransferase activity"/>
    <property type="evidence" value="ECO:0007669"/>
    <property type="project" value="UniProtKB-UniRule"/>
</dbReference>
<gene>
    <name evidence="6 7" type="primary">rlmH</name>
    <name evidence="7" type="ORF">GCWU000342_01136</name>
</gene>
<evidence type="ECO:0000256" key="2">
    <source>
        <dbReference type="ARBA" id="ARBA00022603"/>
    </source>
</evidence>
<dbReference type="InterPro" id="IPR029028">
    <property type="entry name" value="Alpha/beta_knot_MTases"/>
</dbReference>
<dbReference type="CDD" id="cd18081">
    <property type="entry name" value="RlmH-like"/>
    <property type="match status" value="1"/>
</dbReference>
<dbReference type="PANTHER" id="PTHR33603:SF1">
    <property type="entry name" value="RIBOSOMAL RNA LARGE SUBUNIT METHYLTRANSFERASE H"/>
    <property type="match status" value="1"/>
</dbReference>
<proteinExistence type="inferred from homology"/>
<dbReference type="Pfam" id="PF02590">
    <property type="entry name" value="SPOUT_MTase"/>
    <property type="match status" value="1"/>
</dbReference>
<dbReference type="eggNOG" id="COG1576">
    <property type="taxonomic scope" value="Bacteria"/>
</dbReference>
<dbReference type="GO" id="GO:0005737">
    <property type="term" value="C:cytoplasm"/>
    <property type="evidence" value="ECO:0007669"/>
    <property type="project" value="UniProtKB-SubCell"/>
</dbReference>
<comment type="caution">
    <text evidence="7">The sequence shown here is derived from an EMBL/GenBank/DDBJ whole genome shotgun (WGS) entry which is preliminary data.</text>
</comment>
<name>C4GB35_9FIRM</name>
<dbReference type="RefSeq" id="WP_006906146.1">
    <property type="nucleotide sequence ID" value="NZ_GG665866.1"/>
</dbReference>
<keyword evidence="3 6" id="KW-0808">Transferase</keyword>
<reference evidence="7" key="1">
    <citation type="submission" date="2009-04" db="EMBL/GenBank/DDBJ databases">
        <authorList>
            <person name="Weinstock G."/>
            <person name="Sodergren E."/>
            <person name="Clifton S."/>
            <person name="Fulton L."/>
            <person name="Fulton B."/>
            <person name="Courtney L."/>
            <person name="Fronick C."/>
            <person name="Harrison M."/>
            <person name="Strong C."/>
            <person name="Farmer C."/>
            <person name="Delahaunty K."/>
            <person name="Markovic C."/>
            <person name="Hall O."/>
            <person name="Minx P."/>
            <person name="Tomlinson C."/>
            <person name="Mitreva M."/>
            <person name="Nelson J."/>
            <person name="Hou S."/>
            <person name="Wollam A."/>
            <person name="Pepin K.H."/>
            <person name="Johnson M."/>
            <person name="Bhonagiri V."/>
            <person name="Nash W.E."/>
            <person name="Warren W."/>
            <person name="Chinwalla A."/>
            <person name="Mardis E.R."/>
            <person name="Wilson R.K."/>
        </authorList>
    </citation>
    <scope>NUCLEOTIDE SEQUENCE [LARGE SCALE GENOMIC DNA]</scope>
    <source>
        <strain evidence="7">DSM 14600</strain>
    </source>
</reference>
<comment type="similarity">
    <text evidence="5 6">Belongs to the RNA methyltransferase RlmH family.</text>
</comment>
<evidence type="ECO:0000256" key="1">
    <source>
        <dbReference type="ARBA" id="ARBA00022552"/>
    </source>
</evidence>
<keyword evidence="4 6" id="KW-0949">S-adenosyl-L-methionine</keyword>
<dbReference type="STRING" id="626523.GCWU000342_01136"/>
<sequence>MGPRIRLLCVGRIKEKFFRDAVSEYSKRLSRYCSLEITELADEKIPEGASRAQEEQILKREGDRLLASIRERDYVVALAIDGRMMDSLQLAEHLDRLSLGGQSSITLVIGASLGLSEELLARADEKLSFSPLTFPHQLMRVIVLEQIYRAFRISRGEPYHK</sequence>
<evidence type="ECO:0000256" key="3">
    <source>
        <dbReference type="ARBA" id="ARBA00022679"/>
    </source>
</evidence>
<feature type="binding site" evidence="6">
    <location>
        <position position="78"/>
    </location>
    <ligand>
        <name>S-adenosyl-L-methionine</name>
        <dbReference type="ChEBI" id="CHEBI:59789"/>
    </ligand>
</feature>
<dbReference type="HOGENOM" id="CLU_100552_0_0_9"/>
<evidence type="ECO:0000313" key="8">
    <source>
        <dbReference type="Proteomes" id="UP000003494"/>
    </source>
</evidence>
<dbReference type="AlphaFoldDB" id="C4GB35"/>
<evidence type="ECO:0000256" key="5">
    <source>
        <dbReference type="ARBA" id="ARBA00038303"/>
    </source>
</evidence>
<comment type="function">
    <text evidence="6">Specifically methylates the pseudouridine at position 1915 (m3Psi1915) in 23S rRNA.</text>
</comment>
<comment type="subunit">
    <text evidence="6">Homodimer.</text>
</comment>
<dbReference type="PANTHER" id="PTHR33603">
    <property type="entry name" value="METHYLTRANSFERASE"/>
    <property type="match status" value="1"/>
</dbReference>
<keyword evidence="8" id="KW-1185">Reference proteome</keyword>
<comment type="catalytic activity">
    <reaction evidence="6">
        <text>pseudouridine(1915) in 23S rRNA + S-adenosyl-L-methionine = N(3)-methylpseudouridine(1915) in 23S rRNA + S-adenosyl-L-homocysteine + H(+)</text>
        <dbReference type="Rhea" id="RHEA:42752"/>
        <dbReference type="Rhea" id="RHEA-COMP:10221"/>
        <dbReference type="Rhea" id="RHEA-COMP:10222"/>
        <dbReference type="ChEBI" id="CHEBI:15378"/>
        <dbReference type="ChEBI" id="CHEBI:57856"/>
        <dbReference type="ChEBI" id="CHEBI:59789"/>
        <dbReference type="ChEBI" id="CHEBI:65314"/>
        <dbReference type="ChEBI" id="CHEBI:74486"/>
        <dbReference type="EC" id="2.1.1.177"/>
    </reaction>
</comment>
<feature type="binding site" evidence="6">
    <location>
        <begin position="129"/>
        <end position="134"/>
    </location>
    <ligand>
        <name>S-adenosyl-L-methionine</name>
        <dbReference type="ChEBI" id="CHEBI:59789"/>
    </ligand>
</feature>
<keyword evidence="6" id="KW-0963">Cytoplasm</keyword>
<evidence type="ECO:0000313" key="7">
    <source>
        <dbReference type="EMBL" id="EEP28328.1"/>
    </source>
</evidence>
<dbReference type="HAMAP" id="MF_00658">
    <property type="entry name" value="23SrRNA_methyltr_H"/>
    <property type="match status" value="1"/>
</dbReference>
<dbReference type="EC" id="2.1.1.177" evidence="6"/>
<accession>C4GB35</accession>
<dbReference type="Gene3D" id="3.40.1280.10">
    <property type="match status" value="1"/>
</dbReference>
<comment type="subcellular location">
    <subcellularLocation>
        <location evidence="6">Cytoplasm</location>
    </subcellularLocation>
</comment>
<keyword evidence="2 6" id="KW-0489">Methyltransferase</keyword>
<evidence type="ECO:0000256" key="4">
    <source>
        <dbReference type="ARBA" id="ARBA00022691"/>
    </source>
</evidence>
<feature type="binding site" evidence="6">
    <location>
        <position position="110"/>
    </location>
    <ligand>
        <name>S-adenosyl-L-methionine</name>
        <dbReference type="ChEBI" id="CHEBI:59789"/>
    </ligand>
</feature>
<evidence type="ECO:0000256" key="6">
    <source>
        <dbReference type="HAMAP-Rule" id="MF_00658"/>
    </source>
</evidence>